<dbReference type="GO" id="GO:0043189">
    <property type="term" value="C:H4/H2A histone acetyltransferase complex"/>
    <property type="evidence" value="ECO:0007669"/>
    <property type="project" value="InterPro"/>
</dbReference>
<feature type="compositionally biased region" description="Basic residues" evidence="1">
    <location>
        <begin position="171"/>
        <end position="182"/>
    </location>
</feature>
<dbReference type="AlphaFoldDB" id="A0A4P6XMA8"/>
<dbReference type="EMBL" id="CP034456">
    <property type="protein sequence ID" value="QBM86734.1"/>
    <property type="molecule type" value="Genomic_DNA"/>
</dbReference>
<name>A0A4P6XMA8_9ASCO</name>
<proteinExistence type="predicted"/>
<feature type="compositionally biased region" description="Basic residues" evidence="1">
    <location>
        <begin position="322"/>
        <end position="338"/>
    </location>
</feature>
<evidence type="ECO:0000313" key="2">
    <source>
        <dbReference type="EMBL" id="QBM86734.1"/>
    </source>
</evidence>
<feature type="compositionally biased region" description="Acidic residues" evidence="1">
    <location>
        <begin position="70"/>
        <end position="83"/>
    </location>
</feature>
<dbReference type="Proteomes" id="UP000292447">
    <property type="component" value="Chromosome I"/>
</dbReference>
<reference evidence="3" key="1">
    <citation type="submission" date="2019-03" db="EMBL/GenBank/DDBJ databases">
        <title>Snf2 controls pulcherriminic acid biosynthesis and connects pigmentation and antifungal activity of the yeast Metschnikowia pulcherrima.</title>
        <authorList>
            <person name="Gore-Lloyd D."/>
            <person name="Sumann I."/>
            <person name="Brachmann A.O."/>
            <person name="Schneeberger K."/>
            <person name="Ortiz-Merino R.A."/>
            <person name="Moreno-Beltran M."/>
            <person name="Schlaefli M."/>
            <person name="Kirner P."/>
            <person name="Santos Kron A."/>
            <person name="Wolfe K.H."/>
            <person name="Piel J."/>
            <person name="Ahrens C.H."/>
            <person name="Henk D."/>
            <person name="Freimoser F.M."/>
        </authorList>
    </citation>
    <scope>NUCLEOTIDE SEQUENCE [LARGE SCALE GENOMIC DNA]</scope>
    <source>
        <strain evidence="3">APC 1.2</strain>
    </source>
</reference>
<keyword evidence="3" id="KW-1185">Reference proteome</keyword>
<sequence>MSEERIWSIEQEIELFSLVCDFKPAGAEKDKNITQILLRINECIKPDVKITEDQVWSKLETLFDLKEVERLEEDQDESPDSANEEMGQSPTREGHTLPMARAKPEETTPRESSIQQLTTPESATQHPGTSSNEQNKDLSEVYSSELSDVEGEETEIEKLEGKVPSPPPKETKRRGRPRKGLRKHEQEPTDKSSISQETPVDISTKEFLVEEASNATPRKRTRSILKDEEEESAPKRRQLAGPSARRKTRSDATPEAEPQPSQLTQPVDAPSQSREDDGKESLEVAAAPKVEINTLTKDEGDIKLSAKVEADEIADPAEQKPKTRRSNRQAVRRSTRNK</sequence>
<gene>
    <name evidence="2" type="primary">MPUL0A13800</name>
    <name evidence="2" type="ORF">METSCH_A13800</name>
</gene>
<feature type="compositionally biased region" description="Basic and acidic residues" evidence="1">
    <location>
        <begin position="273"/>
        <end position="282"/>
    </location>
</feature>
<evidence type="ECO:0000256" key="1">
    <source>
        <dbReference type="SAM" id="MobiDB-lite"/>
    </source>
</evidence>
<feature type="region of interest" description="Disordered" evidence="1">
    <location>
        <begin position="67"/>
        <end position="338"/>
    </location>
</feature>
<accession>A0A4P6XMA8</accession>
<dbReference type="GO" id="GO:0006355">
    <property type="term" value="P:regulation of DNA-templated transcription"/>
    <property type="evidence" value="ECO:0007669"/>
    <property type="project" value="InterPro"/>
</dbReference>
<evidence type="ECO:0000313" key="3">
    <source>
        <dbReference type="Proteomes" id="UP000292447"/>
    </source>
</evidence>
<feature type="compositionally biased region" description="Basic and acidic residues" evidence="1">
    <location>
        <begin position="296"/>
        <end position="310"/>
    </location>
</feature>
<protein>
    <submittedName>
        <fullName evidence="2">Chromatin modification-related protein EAF7</fullName>
    </submittedName>
</protein>
<organism evidence="2 3">
    <name type="scientific">Metschnikowia aff. pulcherrima</name>
    <dbReference type="NCBI Taxonomy" id="2163413"/>
    <lineage>
        <taxon>Eukaryota</taxon>
        <taxon>Fungi</taxon>
        <taxon>Dikarya</taxon>
        <taxon>Ascomycota</taxon>
        <taxon>Saccharomycotina</taxon>
        <taxon>Pichiomycetes</taxon>
        <taxon>Metschnikowiaceae</taxon>
        <taxon>Metschnikowia</taxon>
    </lineage>
</organism>
<dbReference type="STRING" id="2163413.A0A4P6XMA8"/>
<dbReference type="InterPro" id="IPR012423">
    <property type="entry name" value="Eaf7/MRGBP"/>
</dbReference>
<dbReference type="Pfam" id="PF07904">
    <property type="entry name" value="Eaf7"/>
    <property type="match status" value="1"/>
</dbReference>
<dbReference type="GO" id="GO:0005634">
    <property type="term" value="C:nucleus"/>
    <property type="evidence" value="ECO:0007669"/>
    <property type="project" value="InterPro"/>
</dbReference>
<feature type="compositionally biased region" description="Polar residues" evidence="1">
    <location>
        <begin position="110"/>
        <end position="133"/>
    </location>
</feature>